<evidence type="ECO:0000256" key="9">
    <source>
        <dbReference type="SAM" id="MobiDB-lite"/>
    </source>
</evidence>
<dbReference type="SUPFAM" id="SSF160240">
    <property type="entry name" value="Cation efflux protein cytoplasmic domain-like"/>
    <property type="match status" value="1"/>
</dbReference>
<accession>A0A0C2YKX3</accession>
<keyword evidence="4 10" id="KW-0812">Transmembrane</keyword>
<keyword evidence="5" id="KW-0862">Zinc</keyword>
<evidence type="ECO:0000256" key="8">
    <source>
        <dbReference type="ARBA" id="ARBA00023136"/>
    </source>
</evidence>
<dbReference type="InterPro" id="IPR027470">
    <property type="entry name" value="Cation_efflux_CTD"/>
</dbReference>
<proteinExistence type="inferred from homology"/>
<keyword evidence="8 10" id="KW-0472">Membrane</keyword>
<dbReference type="InterPro" id="IPR027469">
    <property type="entry name" value="Cation_efflux_TMD_sf"/>
</dbReference>
<dbReference type="AlphaFoldDB" id="A0A0C2YKX3"/>
<dbReference type="InterPro" id="IPR058533">
    <property type="entry name" value="Cation_efflux_TM"/>
</dbReference>
<dbReference type="GO" id="GO:0005385">
    <property type="term" value="F:zinc ion transmembrane transporter activity"/>
    <property type="evidence" value="ECO:0007669"/>
    <property type="project" value="TreeGrafter"/>
</dbReference>
<dbReference type="GO" id="GO:0005886">
    <property type="term" value="C:plasma membrane"/>
    <property type="evidence" value="ECO:0007669"/>
    <property type="project" value="TreeGrafter"/>
</dbReference>
<evidence type="ECO:0000256" key="4">
    <source>
        <dbReference type="ARBA" id="ARBA00022692"/>
    </source>
</evidence>
<feature type="transmembrane region" description="Helical" evidence="10">
    <location>
        <begin position="181"/>
        <end position="199"/>
    </location>
</feature>
<evidence type="ECO:0000256" key="10">
    <source>
        <dbReference type="SAM" id="Phobius"/>
    </source>
</evidence>
<keyword evidence="3" id="KW-0813">Transport</keyword>
<dbReference type="Pfam" id="PF16916">
    <property type="entry name" value="ZT_dimer"/>
    <property type="match status" value="1"/>
</dbReference>
<feature type="domain" description="Cation efflux protein cytoplasmic" evidence="12">
    <location>
        <begin position="234"/>
        <end position="309"/>
    </location>
</feature>
<dbReference type="NCBIfam" id="TIGR01297">
    <property type="entry name" value="CDF"/>
    <property type="match status" value="1"/>
</dbReference>
<feature type="transmembrane region" description="Helical" evidence="10">
    <location>
        <begin position="65"/>
        <end position="86"/>
    </location>
</feature>
<evidence type="ECO:0000256" key="5">
    <source>
        <dbReference type="ARBA" id="ARBA00022906"/>
    </source>
</evidence>
<evidence type="ECO:0000256" key="3">
    <source>
        <dbReference type="ARBA" id="ARBA00022448"/>
    </source>
</evidence>
<dbReference type="Pfam" id="PF01545">
    <property type="entry name" value="Cation_efflux"/>
    <property type="match status" value="1"/>
</dbReference>
<organism evidence="13 14">
    <name type="scientific">Paramagnetospirillum magnetotacticum MS-1</name>
    <dbReference type="NCBI Taxonomy" id="272627"/>
    <lineage>
        <taxon>Bacteria</taxon>
        <taxon>Pseudomonadati</taxon>
        <taxon>Pseudomonadota</taxon>
        <taxon>Alphaproteobacteria</taxon>
        <taxon>Rhodospirillales</taxon>
        <taxon>Magnetospirillaceae</taxon>
        <taxon>Paramagnetospirillum</taxon>
    </lineage>
</organism>
<dbReference type="Proteomes" id="UP000031971">
    <property type="component" value="Unassembled WGS sequence"/>
</dbReference>
<dbReference type="InterPro" id="IPR036837">
    <property type="entry name" value="Cation_efflux_CTD_sf"/>
</dbReference>
<evidence type="ECO:0000313" key="13">
    <source>
        <dbReference type="EMBL" id="KIM00440.1"/>
    </source>
</evidence>
<evidence type="ECO:0000259" key="11">
    <source>
        <dbReference type="Pfam" id="PF01545"/>
    </source>
</evidence>
<feature type="region of interest" description="Disordered" evidence="9">
    <location>
        <begin position="1"/>
        <end position="31"/>
    </location>
</feature>
<evidence type="ECO:0000256" key="7">
    <source>
        <dbReference type="ARBA" id="ARBA00023065"/>
    </source>
</evidence>
<name>A0A0C2YKX3_PARME</name>
<gene>
    <name evidence="13" type="ORF">CCC_01851</name>
</gene>
<dbReference type="PANTHER" id="PTHR11562:SF17">
    <property type="entry name" value="RE54080P-RELATED"/>
    <property type="match status" value="1"/>
</dbReference>
<feature type="transmembrane region" description="Helical" evidence="10">
    <location>
        <begin position="106"/>
        <end position="125"/>
    </location>
</feature>
<comment type="similarity">
    <text evidence="2">Belongs to the cation diffusion facilitator (CDF) transporter (TC 2.A.4) family. SLC30A subfamily.</text>
</comment>
<keyword evidence="5" id="KW-0864">Zinc transport</keyword>
<feature type="transmembrane region" description="Helical" evidence="10">
    <location>
        <begin position="39"/>
        <end position="59"/>
    </location>
</feature>
<keyword evidence="6 10" id="KW-1133">Transmembrane helix</keyword>
<evidence type="ECO:0000256" key="1">
    <source>
        <dbReference type="ARBA" id="ARBA00004141"/>
    </source>
</evidence>
<dbReference type="InterPro" id="IPR050681">
    <property type="entry name" value="CDF/SLC30A"/>
</dbReference>
<feature type="transmembrane region" description="Helical" evidence="10">
    <location>
        <begin position="137"/>
        <end position="160"/>
    </location>
</feature>
<evidence type="ECO:0000256" key="6">
    <source>
        <dbReference type="ARBA" id="ARBA00022989"/>
    </source>
</evidence>
<dbReference type="EMBL" id="JXSL01000016">
    <property type="protein sequence ID" value="KIM00440.1"/>
    <property type="molecule type" value="Genomic_DNA"/>
</dbReference>
<protein>
    <submittedName>
        <fullName evidence="13">Cobalt-zinc-cadmium resistance protein CzcD</fullName>
    </submittedName>
</protein>
<dbReference type="PANTHER" id="PTHR11562">
    <property type="entry name" value="CATION EFFLUX PROTEIN/ ZINC TRANSPORTER"/>
    <property type="match status" value="1"/>
</dbReference>
<feature type="domain" description="Cation efflux protein transmembrane" evidence="11">
    <location>
        <begin position="40"/>
        <end position="230"/>
    </location>
</feature>
<dbReference type="SUPFAM" id="SSF161111">
    <property type="entry name" value="Cation efflux protein transmembrane domain-like"/>
    <property type="match status" value="1"/>
</dbReference>
<evidence type="ECO:0000259" key="12">
    <source>
        <dbReference type="Pfam" id="PF16916"/>
    </source>
</evidence>
<dbReference type="STRING" id="272627.CCC_01851"/>
<comment type="caution">
    <text evidence="13">The sequence shown here is derived from an EMBL/GenBank/DDBJ whole genome shotgun (WGS) entry which is preliminary data.</text>
</comment>
<keyword evidence="7" id="KW-0406">Ion transport</keyword>
<keyword evidence="14" id="KW-1185">Reference proteome</keyword>
<evidence type="ECO:0000313" key="14">
    <source>
        <dbReference type="Proteomes" id="UP000031971"/>
    </source>
</evidence>
<dbReference type="InterPro" id="IPR002524">
    <property type="entry name" value="Cation_efflux"/>
</dbReference>
<evidence type="ECO:0000256" key="2">
    <source>
        <dbReference type="ARBA" id="ARBA00008873"/>
    </source>
</evidence>
<dbReference type="Gene3D" id="1.20.1510.10">
    <property type="entry name" value="Cation efflux protein transmembrane domain"/>
    <property type="match status" value="1"/>
</dbReference>
<comment type="subcellular location">
    <subcellularLocation>
        <location evidence="1">Membrane</location>
        <topology evidence="1">Multi-pass membrane protein</topology>
    </subcellularLocation>
</comment>
<sequence>MTPAMPSTERMPSMDIQHGVEPKDHGHSHATAPDNEGRVLWALLLTGGFLLAEVIGGILSGSLALLADAGHMLTDTAALGLSFAAFRASRRPATGRHSYGMHRFQVLAAFINGAMLIGIAAWIFIEALQRIFQPVEVLAGPMMVVAILGLAVNVAAFFILHGGDQDNINMRGAALHVLGDLLGSVAAIVAAGVILWTGWMPIDPILSVLVALLIVRSAWRLVAGSAHVLMEGAPDGIDVDELRHDLMAQVPGVTDIHHVHLWMLTPTQPLITLHATVSGTADDGTLLRALQTALAERFDLHHTTIQIESESCCTDRTACAME</sequence>
<reference evidence="13 14" key="1">
    <citation type="submission" date="2015-01" db="EMBL/GenBank/DDBJ databases">
        <title>Genome Sequence of Magnetospirillum magnetotacticum Strain MS-1.</title>
        <authorList>
            <person name="Marinov G.K."/>
            <person name="Smalley M.D."/>
            <person name="DeSalvo G."/>
        </authorList>
    </citation>
    <scope>NUCLEOTIDE SEQUENCE [LARGE SCALE GENOMIC DNA]</scope>
    <source>
        <strain evidence="13 14">MS-1</strain>
    </source>
</reference>
<feature type="compositionally biased region" description="Basic and acidic residues" evidence="9">
    <location>
        <begin position="18"/>
        <end position="27"/>
    </location>
</feature>